<dbReference type="EMBL" id="JAUZMY010000030">
    <property type="protein sequence ID" value="MEE2040531.1"/>
    <property type="molecule type" value="Genomic_DNA"/>
</dbReference>
<comment type="caution">
    <text evidence="13">The sequence shown here is derived from an EMBL/GenBank/DDBJ whole genome shotgun (WGS) entry which is preliminary data.</text>
</comment>
<evidence type="ECO:0000256" key="9">
    <source>
        <dbReference type="ARBA" id="ARBA00023065"/>
    </source>
</evidence>
<feature type="region of interest" description="Disordered" evidence="12">
    <location>
        <begin position="77"/>
        <end position="105"/>
    </location>
</feature>
<keyword evidence="6 11" id="KW-0067">ATP-binding</keyword>
<keyword evidence="10 11" id="KW-0472">Membrane</keyword>
<keyword evidence="14" id="KW-1185">Reference proteome</keyword>
<dbReference type="InterPro" id="IPR003820">
    <property type="entry name" value="KdpC"/>
</dbReference>
<evidence type="ECO:0000256" key="2">
    <source>
        <dbReference type="ARBA" id="ARBA00022475"/>
    </source>
</evidence>
<dbReference type="Pfam" id="PF02669">
    <property type="entry name" value="KdpC"/>
    <property type="match status" value="1"/>
</dbReference>
<comment type="function">
    <text evidence="11">Part of the high-affinity ATP-driven potassium transport (or Kdp) system, which catalyzes the hydrolysis of ATP coupled with the electrogenic transport of potassium into the cytoplasm. This subunit acts as a catalytic chaperone that increases the ATP-binding affinity of the ATP-hydrolyzing subunit KdpB by the formation of a transient KdpB/KdpC/ATP ternary complex.</text>
</comment>
<evidence type="ECO:0000256" key="4">
    <source>
        <dbReference type="ARBA" id="ARBA00022692"/>
    </source>
</evidence>
<gene>
    <name evidence="11 13" type="primary">kdpC</name>
    <name evidence="13" type="ORF">Q8791_25235</name>
</gene>
<evidence type="ECO:0000256" key="7">
    <source>
        <dbReference type="ARBA" id="ARBA00022958"/>
    </source>
</evidence>
<evidence type="ECO:0000256" key="11">
    <source>
        <dbReference type="HAMAP-Rule" id="MF_00276"/>
    </source>
</evidence>
<keyword evidence="9 11" id="KW-0406">Ion transport</keyword>
<comment type="similarity">
    <text evidence="11">Belongs to the KdpC family.</text>
</comment>
<evidence type="ECO:0000256" key="3">
    <source>
        <dbReference type="ARBA" id="ARBA00022538"/>
    </source>
</evidence>
<dbReference type="PANTHER" id="PTHR30042">
    <property type="entry name" value="POTASSIUM-TRANSPORTING ATPASE C CHAIN"/>
    <property type="match status" value="1"/>
</dbReference>
<organism evidence="13 14">
    <name type="scientific">Nocardiopsis codii</name>
    <dbReference type="NCBI Taxonomy" id="3065942"/>
    <lineage>
        <taxon>Bacteria</taxon>
        <taxon>Bacillati</taxon>
        <taxon>Actinomycetota</taxon>
        <taxon>Actinomycetes</taxon>
        <taxon>Streptosporangiales</taxon>
        <taxon>Nocardiopsidaceae</taxon>
        <taxon>Nocardiopsis</taxon>
    </lineage>
</organism>
<keyword evidence="8 11" id="KW-1133">Transmembrane helix</keyword>
<comment type="subcellular location">
    <subcellularLocation>
        <location evidence="11">Cell membrane</location>
        <topology evidence="11">Single-pass membrane protein</topology>
    </subcellularLocation>
</comment>
<keyword evidence="2 11" id="KW-1003">Cell membrane</keyword>
<keyword evidence="5 11" id="KW-0547">Nucleotide-binding</keyword>
<evidence type="ECO:0000256" key="5">
    <source>
        <dbReference type="ARBA" id="ARBA00022741"/>
    </source>
</evidence>
<evidence type="ECO:0000313" key="14">
    <source>
        <dbReference type="Proteomes" id="UP001356095"/>
    </source>
</evidence>
<dbReference type="RefSeq" id="WP_330094297.1">
    <property type="nucleotide sequence ID" value="NZ_JAUZMY010000030.1"/>
</dbReference>
<proteinExistence type="inferred from homology"/>
<dbReference type="NCBIfam" id="TIGR00681">
    <property type="entry name" value="kdpC"/>
    <property type="match status" value="1"/>
</dbReference>
<dbReference type="PIRSF" id="PIRSF001296">
    <property type="entry name" value="K_ATPase_KdpC"/>
    <property type="match status" value="1"/>
</dbReference>
<dbReference type="NCBIfam" id="NF001454">
    <property type="entry name" value="PRK00315.1"/>
    <property type="match status" value="1"/>
</dbReference>
<keyword evidence="4 11" id="KW-0812">Transmembrane</keyword>
<dbReference type="Proteomes" id="UP001356095">
    <property type="component" value="Unassembled WGS sequence"/>
</dbReference>
<accession>A0ABU7KE68</accession>
<keyword evidence="1 11" id="KW-0813">Transport</keyword>
<dbReference type="PANTHER" id="PTHR30042:SF2">
    <property type="entry name" value="POTASSIUM-TRANSPORTING ATPASE KDPC SUBUNIT"/>
    <property type="match status" value="1"/>
</dbReference>
<feature type="transmembrane region" description="Helical" evidence="11">
    <location>
        <begin position="17"/>
        <end position="41"/>
    </location>
</feature>
<protein>
    <recommendedName>
        <fullName evidence="11">Potassium-transporting ATPase KdpC subunit</fullName>
    </recommendedName>
    <alternativeName>
        <fullName evidence="11">ATP phosphohydrolase [potassium-transporting] C chain</fullName>
    </alternativeName>
    <alternativeName>
        <fullName evidence="11">Potassium-binding and translocating subunit C</fullName>
    </alternativeName>
    <alternativeName>
        <fullName evidence="11">Potassium-translocating ATPase C chain</fullName>
    </alternativeName>
</protein>
<reference evidence="13 14" key="1">
    <citation type="submission" date="2023-08" db="EMBL/GenBank/DDBJ databases">
        <authorList>
            <person name="Girao M."/>
            <person name="Carvalho M.F."/>
        </authorList>
    </citation>
    <scope>NUCLEOTIDE SEQUENCE [LARGE SCALE GENOMIC DNA]</scope>
    <source>
        <strain evidence="13 14">CT-R113</strain>
    </source>
</reference>
<keyword evidence="3 11" id="KW-0633">Potassium transport</keyword>
<name>A0ABU7KE68_9ACTN</name>
<comment type="subunit">
    <text evidence="11">The system is composed of three essential subunits: KdpA, KdpB and KdpC.</text>
</comment>
<evidence type="ECO:0000313" key="13">
    <source>
        <dbReference type="EMBL" id="MEE2040531.1"/>
    </source>
</evidence>
<dbReference type="HAMAP" id="MF_00276">
    <property type="entry name" value="KdpC"/>
    <property type="match status" value="1"/>
</dbReference>
<evidence type="ECO:0000256" key="1">
    <source>
        <dbReference type="ARBA" id="ARBA00022448"/>
    </source>
</evidence>
<keyword evidence="7 11" id="KW-0630">Potassium</keyword>
<evidence type="ECO:0000256" key="10">
    <source>
        <dbReference type="ARBA" id="ARBA00023136"/>
    </source>
</evidence>
<evidence type="ECO:0000256" key="12">
    <source>
        <dbReference type="SAM" id="MobiDB-lite"/>
    </source>
</evidence>
<evidence type="ECO:0000256" key="6">
    <source>
        <dbReference type="ARBA" id="ARBA00022840"/>
    </source>
</evidence>
<sequence length="206" mass="21373">MGSTRVLLRHHGTALRAFLILTVVLGLVYPLAVTGVGRVLLPERADGSLVRAQDGTVVGSSLIGQSFTGADGAPLPEWFQSRPSAAGDGHDAGASGGGNLGPENPDLVAAVEERRAAVAEFEGVDPESVPADALTASGSGLDPHISPAYALLQVPRVAEARGVTEADVRDLVRRSIEPRDLGFLGEERVNVLELNLVVDGWGTRAS</sequence>
<evidence type="ECO:0000256" key="8">
    <source>
        <dbReference type="ARBA" id="ARBA00022989"/>
    </source>
</evidence>